<evidence type="ECO:0000313" key="2">
    <source>
        <dbReference type="EMBL" id="KAK3171607.1"/>
    </source>
</evidence>
<protein>
    <recommendedName>
        <fullName evidence="1">TFIIF beta subunit HTH domain-containing protein</fullName>
    </recommendedName>
</protein>
<gene>
    <name evidence="2" type="ORF">OEA41_003691</name>
</gene>
<evidence type="ECO:0000313" key="3">
    <source>
        <dbReference type="Proteomes" id="UP001276659"/>
    </source>
</evidence>
<dbReference type="Gene3D" id="1.10.10.10">
    <property type="entry name" value="Winged helix-like DNA-binding domain superfamily/Winged helix DNA-binding domain"/>
    <property type="match status" value="1"/>
</dbReference>
<name>A0AAD9Z891_9LECA</name>
<sequence length="82" mass="9290">MSMGIREPKSDNAEMPQDQLLDALSQAFREYKYWPLSALKLRLRQPESYIRETVEKIAVLIPGSDSGDEPCATYQLKAEAAE</sequence>
<reference evidence="2" key="1">
    <citation type="submission" date="2022-11" db="EMBL/GenBank/DDBJ databases">
        <title>Chromosomal genome sequence assembly and mating type (MAT) locus characterization of the leprose asexual lichenized fungus Lepraria neglecta (Nyl.) Erichsen.</title>
        <authorList>
            <person name="Allen J.L."/>
            <person name="Pfeffer B."/>
        </authorList>
    </citation>
    <scope>NUCLEOTIDE SEQUENCE</scope>
    <source>
        <strain evidence="2">Allen 5258</strain>
    </source>
</reference>
<keyword evidence="3" id="KW-1185">Reference proteome</keyword>
<comment type="caution">
    <text evidence="2">The sequence shown here is derived from an EMBL/GenBank/DDBJ whole genome shotgun (WGS) entry which is preliminary data.</text>
</comment>
<dbReference type="Pfam" id="PF02270">
    <property type="entry name" value="TFIIF_beta"/>
    <property type="match status" value="1"/>
</dbReference>
<dbReference type="SUPFAM" id="SSF46785">
    <property type="entry name" value="Winged helix' DNA-binding domain"/>
    <property type="match status" value="1"/>
</dbReference>
<feature type="domain" description="TFIIF beta subunit HTH" evidence="1">
    <location>
        <begin position="15"/>
        <end position="62"/>
    </location>
</feature>
<dbReference type="InterPro" id="IPR040450">
    <property type="entry name" value="TFIIF_beta_HTH"/>
</dbReference>
<accession>A0AAD9Z891</accession>
<evidence type="ECO:0000259" key="1">
    <source>
        <dbReference type="Pfam" id="PF02270"/>
    </source>
</evidence>
<proteinExistence type="predicted"/>
<dbReference type="AlphaFoldDB" id="A0AAD9Z891"/>
<dbReference type="Proteomes" id="UP001276659">
    <property type="component" value="Unassembled WGS sequence"/>
</dbReference>
<organism evidence="2 3">
    <name type="scientific">Lepraria neglecta</name>
    <dbReference type="NCBI Taxonomy" id="209136"/>
    <lineage>
        <taxon>Eukaryota</taxon>
        <taxon>Fungi</taxon>
        <taxon>Dikarya</taxon>
        <taxon>Ascomycota</taxon>
        <taxon>Pezizomycotina</taxon>
        <taxon>Lecanoromycetes</taxon>
        <taxon>OSLEUM clade</taxon>
        <taxon>Lecanoromycetidae</taxon>
        <taxon>Lecanorales</taxon>
        <taxon>Lecanorineae</taxon>
        <taxon>Stereocaulaceae</taxon>
        <taxon>Lepraria</taxon>
    </lineage>
</organism>
<dbReference type="InterPro" id="IPR036390">
    <property type="entry name" value="WH_DNA-bd_sf"/>
</dbReference>
<dbReference type="EMBL" id="JASNWA010000008">
    <property type="protein sequence ID" value="KAK3171607.1"/>
    <property type="molecule type" value="Genomic_DNA"/>
</dbReference>
<dbReference type="InterPro" id="IPR036388">
    <property type="entry name" value="WH-like_DNA-bd_sf"/>
</dbReference>